<dbReference type="PANTHER" id="PTHR12452:SF0">
    <property type="entry name" value="THIOREDOXIN DOMAIN-CONTAINING PROTEIN 17"/>
    <property type="match status" value="1"/>
</dbReference>
<evidence type="ECO:0000256" key="6">
    <source>
        <dbReference type="ARBA" id="ARBA00023284"/>
    </source>
</evidence>
<evidence type="ECO:0000256" key="2">
    <source>
        <dbReference type="ARBA" id="ARBA00008987"/>
    </source>
</evidence>
<feature type="domain" description="Thioredoxin" evidence="7">
    <location>
        <begin position="20"/>
        <end position="137"/>
    </location>
</feature>
<dbReference type="Pfam" id="PF06110">
    <property type="entry name" value="TXD17-like_Trx"/>
    <property type="match status" value="1"/>
</dbReference>
<reference evidence="8" key="1">
    <citation type="submission" date="2025-08" db="UniProtKB">
        <authorList>
            <consortium name="RefSeq"/>
        </authorList>
    </citation>
    <scope>IDENTIFICATION</scope>
    <source>
        <tissue evidence="8">Whole insect</tissue>
    </source>
</reference>
<evidence type="ECO:0000313" key="8">
    <source>
        <dbReference type="RefSeq" id="XP_028128012.1"/>
    </source>
</evidence>
<dbReference type="AlphaFoldDB" id="A0A6P7EZI2"/>
<proteinExistence type="inferred from homology"/>
<name>A0A6P7EZI2_DIAVI</name>
<accession>A0A6P7EZI2</accession>
<dbReference type="OrthoDB" id="78947at2759"/>
<dbReference type="GO" id="GO:0005829">
    <property type="term" value="C:cytosol"/>
    <property type="evidence" value="ECO:0007669"/>
    <property type="project" value="TreeGrafter"/>
</dbReference>
<protein>
    <recommendedName>
        <fullName evidence="3">Thioredoxin domain-containing protein 17</fullName>
    </recommendedName>
</protein>
<dbReference type="FunFam" id="3.40.30.10:FF:000124">
    <property type="entry name" value="Thioredoxin domain-containing 17"/>
    <property type="match status" value="1"/>
</dbReference>
<dbReference type="InterPro" id="IPR010357">
    <property type="entry name" value="TXNDC17_dom"/>
</dbReference>
<dbReference type="GO" id="GO:0047134">
    <property type="term" value="F:protein-disulfide reductase [NAD(P)H] activity"/>
    <property type="evidence" value="ECO:0007669"/>
    <property type="project" value="InterPro"/>
</dbReference>
<evidence type="ECO:0000256" key="1">
    <source>
        <dbReference type="ARBA" id="ARBA00004496"/>
    </source>
</evidence>
<dbReference type="FunCoup" id="A0A6P7EZI2">
    <property type="interactions" value="1035"/>
</dbReference>
<sequence>MLLGIFRKYSTKKMVQTHVIQGYEKFQEFFKNFDSQGQKVHVLYSSPRKPDNTSWCTYCVRAWPVIDKELEATDPNSHFVRVEVGDMPIWKDPNCPFRHDPKTKLRVLPTLVRWQGPQRLEGEQCDKANLVNMLLNEDDD</sequence>
<dbReference type="PANTHER" id="PTHR12452">
    <property type="entry name" value="42-9-9 PROTEIN-RELATED"/>
    <property type="match status" value="1"/>
</dbReference>
<gene>
    <name evidence="8" type="primary">LOC114324387</name>
</gene>
<evidence type="ECO:0000259" key="7">
    <source>
        <dbReference type="Pfam" id="PF06110"/>
    </source>
</evidence>
<dbReference type="InterPro" id="IPR036249">
    <property type="entry name" value="Thioredoxin-like_sf"/>
</dbReference>
<evidence type="ECO:0000256" key="4">
    <source>
        <dbReference type="ARBA" id="ARBA00022490"/>
    </source>
</evidence>
<keyword evidence="6" id="KW-0676">Redox-active center</keyword>
<keyword evidence="4" id="KW-0963">Cytoplasm</keyword>
<dbReference type="InterPro" id="IPR045108">
    <property type="entry name" value="TXNDC17-like"/>
</dbReference>
<dbReference type="Gene3D" id="3.40.30.10">
    <property type="entry name" value="Glutaredoxin"/>
    <property type="match status" value="1"/>
</dbReference>
<keyword evidence="5" id="KW-1015">Disulfide bond</keyword>
<dbReference type="RefSeq" id="XP_028128012.1">
    <property type="nucleotide sequence ID" value="XM_028272211.1"/>
</dbReference>
<evidence type="ECO:0000256" key="5">
    <source>
        <dbReference type="ARBA" id="ARBA00023157"/>
    </source>
</evidence>
<dbReference type="InParanoid" id="A0A6P7EZI2"/>
<organism evidence="8">
    <name type="scientific">Diabrotica virgifera virgifera</name>
    <name type="common">western corn rootworm</name>
    <dbReference type="NCBI Taxonomy" id="50390"/>
    <lineage>
        <taxon>Eukaryota</taxon>
        <taxon>Metazoa</taxon>
        <taxon>Ecdysozoa</taxon>
        <taxon>Arthropoda</taxon>
        <taxon>Hexapoda</taxon>
        <taxon>Insecta</taxon>
        <taxon>Pterygota</taxon>
        <taxon>Neoptera</taxon>
        <taxon>Endopterygota</taxon>
        <taxon>Coleoptera</taxon>
        <taxon>Polyphaga</taxon>
        <taxon>Cucujiformia</taxon>
        <taxon>Chrysomeloidea</taxon>
        <taxon>Chrysomelidae</taxon>
        <taxon>Galerucinae</taxon>
        <taxon>Diabroticina</taxon>
        <taxon>Diabroticites</taxon>
        <taxon>Diabrotica</taxon>
    </lineage>
</organism>
<comment type="subcellular location">
    <subcellularLocation>
        <location evidence="1">Cytoplasm</location>
    </subcellularLocation>
</comment>
<comment type="similarity">
    <text evidence="2">Belongs to the thioredoxin family.</text>
</comment>
<evidence type="ECO:0000256" key="3">
    <source>
        <dbReference type="ARBA" id="ARBA00016949"/>
    </source>
</evidence>
<dbReference type="SUPFAM" id="SSF52833">
    <property type="entry name" value="Thioredoxin-like"/>
    <property type="match status" value="1"/>
</dbReference>